<dbReference type="InterPro" id="IPR009242">
    <property type="entry name" value="DUF896"/>
</dbReference>
<evidence type="ECO:0000256" key="1">
    <source>
        <dbReference type="ARBA" id="ARBA00022490"/>
    </source>
</evidence>
<dbReference type="Pfam" id="PF05979">
    <property type="entry name" value="DUF896"/>
    <property type="match status" value="1"/>
</dbReference>
<proteinExistence type="inferred from homology"/>
<dbReference type="GO" id="GO:0005737">
    <property type="term" value="C:cytoplasm"/>
    <property type="evidence" value="ECO:0007669"/>
    <property type="project" value="UniProtKB-SubCell"/>
</dbReference>
<keyword evidence="6" id="KW-1185">Reference proteome</keyword>
<dbReference type="NCBIfam" id="NF002711">
    <property type="entry name" value="PRK02539.1"/>
    <property type="match status" value="1"/>
</dbReference>
<dbReference type="PANTHER" id="PTHR37300:SF1">
    <property type="entry name" value="UPF0291 PROTEIN YNZC"/>
    <property type="match status" value="1"/>
</dbReference>
<accession>A0A242JWJ1</accession>
<comment type="similarity">
    <text evidence="2">Belongs to the UPF0291 family.</text>
</comment>
<dbReference type="PANTHER" id="PTHR37300">
    <property type="entry name" value="UPF0291 PROTEIN CBO2609/CLC_2481"/>
    <property type="match status" value="1"/>
</dbReference>
<dbReference type="HAMAP" id="MF_01103">
    <property type="entry name" value="UPF0291"/>
    <property type="match status" value="1"/>
</dbReference>
<evidence type="ECO:0000313" key="4">
    <source>
        <dbReference type="EMBL" id="OTP09685.1"/>
    </source>
</evidence>
<dbReference type="SUPFAM" id="SSF158221">
    <property type="entry name" value="YnzC-like"/>
    <property type="match status" value="1"/>
</dbReference>
<protein>
    <recommendedName>
        <fullName evidence="2">UPF0291 protein A5888_000331</fullName>
    </recommendedName>
</protein>
<dbReference type="EMBL" id="CP147247">
    <property type="protein sequence ID" value="WYJ88612.1"/>
    <property type="molecule type" value="Genomic_DNA"/>
</dbReference>
<comment type="subcellular location">
    <subcellularLocation>
        <location evidence="2">Cytoplasm</location>
    </subcellularLocation>
</comment>
<reference evidence="4" key="1">
    <citation type="submission" date="2017-05" db="EMBL/GenBank/DDBJ databases">
        <title>The Genome Sequence of Enterococcus sp. 9E7_DIV0242.</title>
        <authorList>
            <consortium name="The Broad Institute Genomics Platform"/>
            <consortium name="The Broad Institute Genomic Center for Infectious Diseases"/>
            <person name="Earl A."/>
            <person name="Manson A."/>
            <person name="Schwartman J."/>
            <person name="Gilmore M."/>
            <person name="Abouelleil A."/>
            <person name="Cao P."/>
            <person name="Chapman S."/>
            <person name="Cusick C."/>
            <person name="Shea T."/>
            <person name="Young S."/>
            <person name="Neafsey D."/>
            <person name="Nusbaum C."/>
            <person name="Birren B."/>
        </authorList>
    </citation>
    <scope>NUCLEOTIDE SEQUENCE [LARGE SCALE GENOMIC DNA]</scope>
    <source>
        <strain evidence="4">9E7_DIV0242</strain>
    </source>
</reference>
<reference evidence="5" key="2">
    <citation type="submission" date="2017-05" db="EMBL/GenBank/DDBJ databases">
        <authorList>
            <consortium name="The Broad Institute Genomics Platform"/>
            <consortium name="The Broad Institute Genomic Center for Infectious Diseases"/>
            <person name="Earl A."/>
            <person name="Manson A."/>
            <person name="Schwartman J."/>
            <person name="Gilmore M."/>
            <person name="Abouelleil A."/>
            <person name="Cao P."/>
            <person name="Chapman S."/>
            <person name="Cusick C."/>
            <person name="Shea T."/>
            <person name="Young S."/>
            <person name="Neafsey D."/>
            <person name="Nusbaum C."/>
            <person name="Birren B."/>
        </authorList>
    </citation>
    <scope>NUCLEOTIDE SEQUENCE</scope>
    <source>
        <strain evidence="5">9E7_DIV0242</strain>
    </source>
</reference>
<evidence type="ECO:0000313" key="5">
    <source>
        <dbReference type="EMBL" id="WYJ88612.1"/>
    </source>
</evidence>
<feature type="region of interest" description="Disordered" evidence="3">
    <location>
        <begin position="74"/>
        <end position="99"/>
    </location>
</feature>
<gene>
    <name evidence="5" type="ORF">A5888_000331</name>
    <name evidence="4" type="ORF">A5888_004144</name>
</gene>
<evidence type="ECO:0000256" key="2">
    <source>
        <dbReference type="HAMAP-Rule" id="MF_01103"/>
    </source>
</evidence>
<organism evidence="4">
    <name type="scientific">Candidatus Enterococcus clewellii</name>
    <dbReference type="NCBI Taxonomy" id="1834193"/>
    <lineage>
        <taxon>Bacteria</taxon>
        <taxon>Bacillati</taxon>
        <taxon>Bacillota</taxon>
        <taxon>Bacilli</taxon>
        <taxon>Lactobacillales</taxon>
        <taxon>Enterococcaceae</taxon>
        <taxon>Enterococcus</taxon>
    </lineage>
</organism>
<reference evidence="5" key="3">
    <citation type="submission" date="2024-03" db="EMBL/GenBank/DDBJ databases">
        <title>The Genome Sequence of Enterococcus sp. DIV0242b.</title>
        <authorList>
            <consortium name="The Broad Institute Genomics Platform"/>
            <consortium name="The Broad Institute Microbial Omics Core"/>
            <consortium name="The Broad Institute Genomic Center for Infectious Diseases"/>
            <person name="Earl A."/>
            <person name="Manson A."/>
            <person name="Gilmore M."/>
            <person name="Schwartman J."/>
            <person name="Shea T."/>
            <person name="Abouelleil A."/>
            <person name="Cao P."/>
            <person name="Chapman S."/>
            <person name="Cusick C."/>
            <person name="Young S."/>
            <person name="Neafsey D."/>
            <person name="Nusbaum C."/>
            <person name="Birren B."/>
        </authorList>
    </citation>
    <scope>NUCLEOTIDE SEQUENCE</scope>
    <source>
        <strain evidence="5">9E7_DIV0242</strain>
    </source>
</reference>
<name>A0A242JWJ1_9ENTE</name>
<dbReference type="AlphaFoldDB" id="A0A242JWJ1"/>
<dbReference type="Proteomes" id="UP000195141">
    <property type="component" value="Chromosome"/>
</dbReference>
<keyword evidence="1 2" id="KW-0963">Cytoplasm</keyword>
<evidence type="ECO:0000313" key="6">
    <source>
        <dbReference type="Proteomes" id="UP000195141"/>
    </source>
</evidence>
<sequence>MNSGFMQLQSVAEKKEGRTVLSKEKLARINELSKKSKETELTAAEKQEQKQLREEYIKTFRKGMRHHIEGMKVVDPKGNDVTPDKLKQIQKEKGLHDRK</sequence>
<dbReference type="Gene3D" id="1.10.287.540">
    <property type="entry name" value="Helix hairpin bin"/>
    <property type="match status" value="1"/>
</dbReference>
<evidence type="ECO:0000256" key="3">
    <source>
        <dbReference type="SAM" id="MobiDB-lite"/>
    </source>
</evidence>
<dbReference type="EMBL" id="NGMM01000012">
    <property type="protein sequence ID" value="OTP09685.1"/>
    <property type="molecule type" value="Genomic_DNA"/>
</dbReference>